<evidence type="ECO:0008006" key="3">
    <source>
        <dbReference type="Google" id="ProtNLM"/>
    </source>
</evidence>
<dbReference type="PATRIC" id="fig|84292.3.peg.488"/>
<dbReference type="AlphaFoldDB" id="A0A0M8MGX4"/>
<gene>
    <name evidence="1" type="ORF">XI38_02350</name>
</gene>
<dbReference type="Gene3D" id="3.30.70.2330">
    <property type="match status" value="1"/>
</dbReference>
<dbReference type="EMBL" id="LAVO01000001">
    <property type="protein sequence ID" value="KOS12236.1"/>
    <property type="molecule type" value="Genomic_DNA"/>
</dbReference>
<comment type="caution">
    <text evidence="1">The sequence shown here is derived from an EMBL/GenBank/DDBJ whole genome shotgun (WGS) entry which is preliminary data.</text>
</comment>
<evidence type="ECO:0000313" key="2">
    <source>
        <dbReference type="Proteomes" id="UP000037737"/>
    </source>
</evidence>
<organism evidence="1 2">
    <name type="scientific">Microbacterium aurantiacum</name>
    <dbReference type="NCBI Taxonomy" id="162393"/>
    <lineage>
        <taxon>Bacteria</taxon>
        <taxon>Bacillati</taxon>
        <taxon>Actinomycetota</taxon>
        <taxon>Actinomycetes</taxon>
        <taxon>Micrococcales</taxon>
        <taxon>Microbacteriaceae</taxon>
        <taxon>Microbacterium</taxon>
    </lineage>
</organism>
<reference evidence="1" key="1">
    <citation type="submission" date="2015-04" db="EMBL/GenBank/DDBJ databases">
        <title>Complete genome sequence of Microbacterium chocolatum SIT 101, a bacterium enantioselectively hydrolyzing mesomeric diesters.</title>
        <authorList>
            <person name="Li X."/>
            <person name="Xu Y."/>
        </authorList>
    </citation>
    <scope>NUCLEOTIDE SEQUENCE [LARGE SCALE GENOMIC DNA]</scope>
    <source>
        <strain evidence="1">SIT 101</strain>
    </source>
</reference>
<evidence type="ECO:0000313" key="1">
    <source>
        <dbReference type="EMBL" id="KOS12236.1"/>
    </source>
</evidence>
<keyword evidence="2" id="KW-1185">Reference proteome</keyword>
<accession>A0A0M8MGX4</accession>
<sequence length="293" mass="32202">MEDRLSRRIWEDAHMSFLRRLFGRPPQPQGTTPSQRPTLGLPDLVQLSGTTTNSRLAIVAVVARHDPDDTGCLEIEGVLQREPDNAADPKAVAVHIEGERVGYLPGYVAAAIDLSPAGARPVAVQIFTQLLEKGVRAEAWAWIGEGDPRWAWTEQKRPPLSPGAKVAAKHGGTDAMVADALAGGGERATQFRAGMVDGVHYLQMVEPIKHLKREGRLEDALVLCMKAIEAAESSAKREKTSPPPFYTEQAAIVLRKLGRRDEEIAVLNRYVDACPPKYRQNRIKERLDKLLAG</sequence>
<dbReference type="Proteomes" id="UP000037737">
    <property type="component" value="Unassembled WGS sequence"/>
</dbReference>
<proteinExistence type="predicted"/>
<name>A0A0M8MGX4_9MICO</name>
<protein>
    <recommendedName>
        <fullName evidence="3">HIRAN domain-containing protein</fullName>
    </recommendedName>
</protein>